<keyword evidence="2" id="KW-1185">Reference proteome</keyword>
<gene>
    <name evidence="1" type="ORF">ROA7450_00786</name>
</gene>
<protein>
    <recommendedName>
        <fullName evidence="3">Stf0 sulfotransferase</fullName>
    </recommendedName>
</protein>
<organism evidence="1 2">
    <name type="scientific">Roseovarius albus</name>
    <dbReference type="NCBI Taxonomy" id="1247867"/>
    <lineage>
        <taxon>Bacteria</taxon>
        <taxon>Pseudomonadati</taxon>
        <taxon>Pseudomonadota</taxon>
        <taxon>Alphaproteobacteria</taxon>
        <taxon>Rhodobacterales</taxon>
        <taxon>Roseobacteraceae</taxon>
        <taxon>Roseovarius</taxon>
    </lineage>
</organism>
<dbReference type="EMBL" id="FWFX01000002">
    <property type="protein sequence ID" value="SLN21715.1"/>
    <property type="molecule type" value="Genomic_DNA"/>
</dbReference>
<dbReference type="RefSeq" id="WP_085804340.1">
    <property type="nucleotide sequence ID" value="NZ_FWFX01000002.1"/>
</dbReference>
<dbReference type="SUPFAM" id="SSF52540">
    <property type="entry name" value="P-loop containing nucleoside triphosphate hydrolases"/>
    <property type="match status" value="1"/>
</dbReference>
<evidence type="ECO:0000313" key="1">
    <source>
        <dbReference type="EMBL" id="SLN21715.1"/>
    </source>
</evidence>
<reference evidence="1 2" key="1">
    <citation type="submission" date="2017-03" db="EMBL/GenBank/DDBJ databases">
        <authorList>
            <person name="Afonso C.L."/>
            <person name="Miller P.J."/>
            <person name="Scott M.A."/>
            <person name="Spackman E."/>
            <person name="Goraichik I."/>
            <person name="Dimitrov K.M."/>
            <person name="Suarez D.L."/>
            <person name="Swayne D.E."/>
        </authorList>
    </citation>
    <scope>NUCLEOTIDE SEQUENCE [LARGE SCALE GENOMIC DNA]</scope>
    <source>
        <strain evidence="1 2">CECT 7450</strain>
    </source>
</reference>
<sequence>MGLFSRKPCVIVASMGRSGSTMLTQSLSALARKQWHGPLGTVFGIRPEYDDVFTFEESLADAPLTPGIICKTHDYPDDLRQATRDFRAVYIFGSAYESALSVHSCLDRRGADWVEEHFRHLKSTSNIAHLFDCDALNMARNLASWATFDAATVLCIRYETLWDRVDQVAEFTGYRFQPPPFEKRAPKAIEPDLAAKAHAVYDPIDAIIETLPDIFMSGPEMTDQVSALLDFGEDRPAAQYC</sequence>
<accession>A0A1X6YIN1</accession>
<dbReference type="InterPro" id="IPR027417">
    <property type="entry name" value="P-loop_NTPase"/>
</dbReference>
<dbReference type="Gene3D" id="3.40.50.300">
    <property type="entry name" value="P-loop containing nucleotide triphosphate hydrolases"/>
    <property type="match status" value="1"/>
</dbReference>
<name>A0A1X6YIN1_9RHOB</name>
<evidence type="ECO:0000313" key="2">
    <source>
        <dbReference type="Proteomes" id="UP000193061"/>
    </source>
</evidence>
<dbReference type="OrthoDB" id="7705145at2"/>
<dbReference type="AlphaFoldDB" id="A0A1X6YIN1"/>
<proteinExistence type="predicted"/>
<dbReference type="Proteomes" id="UP000193061">
    <property type="component" value="Unassembled WGS sequence"/>
</dbReference>
<evidence type="ECO:0008006" key="3">
    <source>
        <dbReference type="Google" id="ProtNLM"/>
    </source>
</evidence>